<keyword evidence="2" id="KW-1185">Reference proteome</keyword>
<evidence type="ECO:0000313" key="2">
    <source>
        <dbReference type="Proteomes" id="UP000004277"/>
    </source>
</evidence>
<dbReference type="Proteomes" id="UP000004277">
    <property type="component" value="Unassembled WGS sequence"/>
</dbReference>
<sequence>MNDPSMAGTRCDDVPPLDQVQSSHGNIGPAPVMYLSPFDAWLDATLASRAGMRYTVCAARDYDPREAILTHGGRLLVSLHCAWAACDGRLLTSHMSLTGLRHVQVLDIPRDRLSAIDLAVDRGALDTIERLHEHAGLFAFRDTYRMVSIWSPKEWQQALSTALRRLPGRAPAGSRINQAALYDPEASAWHFVPVGLFLNGEDRSGNGD</sequence>
<proteinExistence type="predicted"/>
<evidence type="ECO:0000313" key="1">
    <source>
        <dbReference type="EMBL" id="TMS58436.1"/>
    </source>
</evidence>
<name>A0ACD3SQ68_9BURK</name>
<gene>
    <name evidence="1" type="ORF">MW7_006790</name>
</gene>
<comment type="caution">
    <text evidence="1">The sequence shown here is derived from an EMBL/GenBank/DDBJ whole genome shotgun (WGS) entry which is preliminary data.</text>
</comment>
<reference evidence="1" key="1">
    <citation type="submission" date="2019-05" db="EMBL/GenBank/DDBJ databases">
        <title>Revised genome assembly of Burkholderiaceae (previously Ralstonia) sp. PBA.</title>
        <authorList>
            <person name="Gan H.M."/>
        </authorList>
    </citation>
    <scope>NUCLEOTIDE SEQUENCE</scope>
    <source>
        <strain evidence="1">PBA</strain>
    </source>
</reference>
<dbReference type="EMBL" id="AKCV02000015">
    <property type="protein sequence ID" value="TMS58436.1"/>
    <property type="molecule type" value="Genomic_DNA"/>
</dbReference>
<accession>A0ACD3SQ68</accession>
<protein>
    <submittedName>
        <fullName evidence="1">Uncharacterized protein</fullName>
    </submittedName>
</protein>
<organism evidence="1 2">
    <name type="scientific">Imbroritus primus</name>
    <dbReference type="NCBI Taxonomy" id="3058603"/>
    <lineage>
        <taxon>Bacteria</taxon>
        <taxon>Pseudomonadati</taxon>
        <taxon>Pseudomonadota</taxon>
        <taxon>Betaproteobacteria</taxon>
        <taxon>Burkholderiales</taxon>
        <taxon>Burkholderiaceae</taxon>
        <taxon>Imbroritus</taxon>
    </lineage>
</organism>